<dbReference type="Gene3D" id="1.10.3450.10">
    <property type="entry name" value="TTHA0068-like"/>
    <property type="match status" value="1"/>
</dbReference>
<evidence type="ECO:0008006" key="4">
    <source>
        <dbReference type="Google" id="ProtNLM"/>
    </source>
</evidence>
<protein>
    <recommendedName>
        <fullName evidence="4">DUF309 domain-containing protein</fullName>
    </recommendedName>
</protein>
<keyword evidence="3" id="KW-1185">Reference proteome</keyword>
<evidence type="ECO:0000256" key="1">
    <source>
        <dbReference type="SAM" id="MobiDB-lite"/>
    </source>
</evidence>
<feature type="compositionally biased region" description="Basic and acidic residues" evidence="1">
    <location>
        <begin position="66"/>
        <end position="77"/>
    </location>
</feature>
<feature type="compositionally biased region" description="Basic and acidic residues" evidence="1">
    <location>
        <begin position="220"/>
        <end position="238"/>
    </location>
</feature>
<dbReference type="InterPro" id="IPR023203">
    <property type="entry name" value="TTHA0068_sf"/>
</dbReference>
<name>A0A0M9ARN3_9EURY</name>
<comment type="caution">
    <text evidence="2">The sequence shown here is derived from an EMBL/GenBank/DDBJ whole genome shotgun (WGS) entry which is preliminary data.</text>
</comment>
<accession>A0A0M9ARN3</accession>
<feature type="region of interest" description="Disordered" evidence="1">
    <location>
        <begin position="39"/>
        <end position="104"/>
    </location>
</feature>
<feature type="compositionally biased region" description="Basic and acidic residues" evidence="1">
    <location>
        <begin position="39"/>
        <end position="51"/>
    </location>
</feature>
<feature type="region of interest" description="Disordered" evidence="1">
    <location>
        <begin position="130"/>
        <end position="149"/>
    </location>
</feature>
<dbReference type="Proteomes" id="UP000037747">
    <property type="component" value="Unassembled WGS sequence"/>
</dbReference>
<evidence type="ECO:0000313" key="3">
    <source>
        <dbReference type="Proteomes" id="UP000037747"/>
    </source>
</evidence>
<organism evidence="2 3">
    <name type="scientific">Halorubrum tropicale</name>
    <dbReference type="NCBI Taxonomy" id="1765655"/>
    <lineage>
        <taxon>Archaea</taxon>
        <taxon>Methanobacteriati</taxon>
        <taxon>Methanobacteriota</taxon>
        <taxon>Stenosarchaea group</taxon>
        <taxon>Halobacteria</taxon>
        <taxon>Halobacteriales</taxon>
        <taxon>Haloferacaceae</taxon>
        <taxon>Halorubrum</taxon>
    </lineage>
</organism>
<evidence type="ECO:0000313" key="2">
    <source>
        <dbReference type="EMBL" id="KOX97477.1"/>
    </source>
</evidence>
<dbReference type="AlphaFoldDB" id="A0A0M9ARN3"/>
<dbReference type="SUPFAM" id="SSF140663">
    <property type="entry name" value="TTHA0068-like"/>
    <property type="match status" value="1"/>
</dbReference>
<feature type="compositionally biased region" description="Low complexity" evidence="1">
    <location>
        <begin position="14"/>
        <end position="24"/>
    </location>
</feature>
<feature type="compositionally biased region" description="Low complexity" evidence="1">
    <location>
        <begin position="78"/>
        <end position="88"/>
    </location>
</feature>
<feature type="compositionally biased region" description="Low complexity" evidence="1">
    <location>
        <begin position="132"/>
        <end position="143"/>
    </location>
</feature>
<proteinExistence type="predicted"/>
<feature type="region of interest" description="Disordered" evidence="1">
    <location>
        <begin position="1"/>
        <end position="24"/>
    </location>
</feature>
<sequence length="238" mass="24579">MTDRHRGPDRGPRDAPGPSAALGAGAALFNERRFLAARVAWDRGRRPAPDERDGDTDSAGETGPGDGERDRADERLLRALAATAAASHRAADGDRAGAAAEADDAAAALRGVADVRGVALAPAREWAERLAADPGGADPASAPRIRVGGEAPTVDGLSLAAAGVAAPALATAGEPGDPETLATAAAFAREERGTGRTEFAELLFAYLRTPDARPQVAARLGDHVDREERKRRDVDGLF</sequence>
<dbReference type="PATRIC" id="fig|1705389.3.peg.416"/>
<reference evidence="2 3" key="1">
    <citation type="submission" date="2015-08" db="EMBL/GenBank/DDBJ databases">
        <title>Genomes of Isolates from Cabo Rojo, PR.</title>
        <authorList>
            <person name="Sanchez-Nieves R.L."/>
            <person name="Montalvo-Rodriguez R."/>
        </authorList>
    </citation>
    <scope>NUCLEOTIDE SEQUENCE [LARGE SCALE GENOMIC DNA]</scope>
    <source>
        <strain evidence="2 3">5</strain>
    </source>
</reference>
<feature type="region of interest" description="Disordered" evidence="1">
    <location>
        <begin position="218"/>
        <end position="238"/>
    </location>
</feature>
<dbReference type="EMBL" id="LIST01000001">
    <property type="protein sequence ID" value="KOX97477.1"/>
    <property type="molecule type" value="Genomic_DNA"/>
</dbReference>
<gene>
    <name evidence="2" type="ORF">AMR74_00785</name>
</gene>
<feature type="compositionally biased region" description="Basic and acidic residues" evidence="1">
    <location>
        <begin position="1"/>
        <end position="13"/>
    </location>
</feature>
<dbReference type="RefSeq" id="WP_053770176.1">
    <property type="nucleotide sequence ID" value="NZ_LIST01000001.1"/>
</dbReference>
<dbReference type="OrthoDB" id="270022at2157"/>